<dbReference type="Proteomes" id="UP000237481">
    <property type="component" value="Unassembled WGS sequence"/>
</dbReference>
<protein>
    <submittedName>
        <fullName evidence="2">Uncharacterized protein</fullName>
    </submittedName>
</protein>
<dbReference type="AlphaFoldDB" id="A0A2S4L3M1"/>
<dbReference type="EMBL" id="PKSG01000279">
    <property type="protein sequence ID" value="POR37025.1"/>
    <property type="molecule type" value="Genomic_DNA"/>
</dbReference>
<evidence type="ECO:0000256" key="1">
    <source>
        <dbReference type="SAM" id="MobiDB-lite"/>
    </source>
</evidence>
<gene>
    <name evidence="2" type="ORF">TPAR_02770</name>
</gene>
<sequence>MDPCNASIDGAQVSRRHPEPPETAIKRSTSVCRSPLLSPSLSQETLRPTEQFSNFYFGKEDDGRMDDDTGGSGPACLTNLRDYVAPLPACLCLRKAIPQLVTAYSDVIRN</sequence>
<reference evidence="2 3" key="1">
    <citation type="submission" date="2018-01" db="EMBL/GenBank/DDBJ databases">
        <title>Harnessing the power of phylogenomics to disentangle the directionality and signatures of interkingdom host jumping in the parasitic fungal genus Tolypocladium.</title>
        <authorList>
            <person name="Quandt C.A."/>
            <person name="Patterson W."/>
            <person name="Spatafora J.W."/>
        </authorList>
    </citation>
    <scope>NUCLEOTIDE SEQUENCE [LARGE SCALE GENOMIC DNA]</scope>
    <source>
        <strain evidence="2 3">NRBC 100945</strain>
    </source>
</reference>
<comment type="caution">
    <text evidence="2">The sequence shown here is derived from an EMBL/GenBank/DDBJ whole genome shotgun (WGS) entry which is preliminary data.</text>
</comment>
<keyword evidence="3" id="KW-1185">Reference proteome</keyword>
<evidence type="ECO:0000313" key="3">
    <source>
        <dbReference type="Proteomes" id="UP000237481"/>
    </source>
</evidence>
<name>A0A2S4L3M1_9HYPO</name>
<feature type="region of interest" description="Disordered" evidence="1">
    <location>
        <begin position="1"/>
        <end position="31"/>
    </location>
</feature>
<dbReference type="STRING" id="94208.A0A2S4L3M1"/>
<accession>A0A2S4L3M1</accession>
<organism evidence="2 3">
    <name type="scientific">Tolypocladium paradoxum</name>
    <dbReference type="NCBI Taxonomy" id="94208"/>
    <lineage>
        <taxon>Eukaryota</taxon>
        <taxon>Fungi</taxon>
        <taxon>Dikarya</taxon>
        <taxon>Ascomycota</taxon>
        <taxon>Pezizomycotina</taxon>
        <taxon>Sordariomycetes</taxon>
        <taxon>Hypocreomycetidae</taxon>
        <taxon>Hypocreales</taxon>
        <taxon>Ophiocordycipitaceae</taxon>
        <taxon>Tolypocladium</taxon>
    </lineage>
</organism>
<feature type="non-terminal residue" evidence="2">
    <location>
        <position position="110"/>
    </location>
</feature>
<proteinExistence type="predicted"/>
<evidence type="ECO:0000313" key="2">
    <source>
        <dbReference type="EMBL" id="POR37025.1"/>
    </source>
</evidence>